<dbReference type="Proteomes" id="UP001428290">
    <property type="component" value="Unassembled WGS sequence"/>
</dbReference>
<feature type="transmembrane region" description="Helical" evidence="1">
    <location>
        <begin position="374"/>
        <end position="400"/>
    </location>
</feature>
<feature type="transmembrane region" description="Helical" evidence="1">
    <location>
        <begin position="150"/>
        <end position="177"/>
    </location>
</feature>
<feature type="transmembrane region" description="Helical" evidence="1">
    <location>
        <begin position="572"/>
        <end position="591"/>
    </location>
</feature>
<dbReference type="PANTHER" id="PTHR35337">
    <property type="entry name" value="SLR1478 PROTEIN"/>
    <property type="match status" value="1"/>
</dbReference>
<dbReference type="Pfam" id="PF01944">
    <property type="entry name" value="SpoIIM"/>
    <property type="match status" value="1"/>
</dbReference>
<dbReference type="RefSeq" id="WP_345721513.1">
    <property type="nucleotide sequence ID" value="NZ_BAABRU010000005.1"/>
</dbReference>
<evidence type="ECO:0000256" key="1">
    <source>
        <dbReference type="SAM" id="Phobius"/>
    </source>
</evidence>
<feature type="transmembrane region" description="Helical" evidence="1">
    <location>
        <begin position="629"/>
        <end position="647"/>
    </location>
</feature>
<evidence type="ECO:0000313" key="2">
    <source>
        <dbReference type="EMBL" id="GAA5527898.1"/>
    </source>
</evidence>
<feature type="transmembrane region" description="Helical" evidence="1">
    <location>
        <begin position="288"/>
        <end position="311"/>
    </location>
</feature>
<reference evidence="2 3" key="1">
    <citation type="submission" date="2024-02" db="EMBL/GenBank/DDBJ databases">
        <title>Herpetosiphon gulosus NBRC 112829.</title>
        <authorList>
            <person name="Ichikawa N."/>
            <person name="Katano-Makiyama Y."/>
            <person name="Hidaka K."/>
        </authorList>
    </citation>
    <scope>NUCLEOTIDE SEQUENCE [LARGE SCALE GENOMIC DNA]</scope>
    <source>
        <strain evidence="2 3">NBRC 112829</strain>
    </source>
</reference>
<dbReference type="EMBL" id="BAABRU010000005">
    <property type="protein sequence ID" value="GAA5527898.1"/>
    <property type="molecule type" value="Genomic_DNA"/>
</dbReference>
<feature type="transmembrane region" description="Helical" evidence="1">
    <location>
        <begin position="189"/>
        <end position="210"/>
    </location>
</feature>
<gene>
    <name evidence="2" type="ORF">Hgul01_01691</name>
</gene>
<keyword evidence="1" id="KW-1133">Transmembrane helix</keyword>
<proteinExistence type="predicted"/>
<feature type="transmembrane region" description="Helical" evidence="1">
    <location>
        <begin position="216"/>
        <end position="237"/>
    </location>
</feature>
<sequence length="762" mass="82901">MSNQALTITRRDLRDTLSDWRTLIPLCILSVLLPLILRSGVAQAVSFLDDEFISRSLVPLGLLIAGFLPASLSLIGPLESFVGERERSTLESLLAMPMSDRGLYLAKFFAALLPPVGSSAVAMVIYSLAIELGRPVRMAALPNRVFLSDYLTNAWILGITAILLIKVFTMVAAAVYVSSHTTSIRAANLLASFILIPMAILVQIEALIIINGMFLPIVLINGLLLVVGLTMVGWGMYSFNREELLSREHETISKRSSTQRLSQSTKIYGPVMTILQREATDTLSDWRILIPIGLLTFLVPIGALFGSIYAFSNVDTPDGVVNLMPFIVLLVGFLPASFSLIVALEVFVGERERGSLESLFSMPISDDQLYRGKLLAAIVPPIGASLIAMLLFGVGLSLFAPAALLERINLSIFSQMVLLSIAQALAMVSAAVVISSHTNTVRLANLLASFILVPVAIMVQLEAVLIIGERFDVLNAIMAVMLILTIVLTRTGIGSFKRESILSREHLALNVSQINRAFNAFFSEIRPAGSNPDNHLGVFYVETARGPERNARAWLKRFYRQELAVVWRETRLALVVVLLCCVAAIIFGSQFTPVSDREQSLANLMSRLDTNQATLWSPSFGVTVVRNSFSLFFAGLFSAISLGFFGLTTPVINLMSISFRASTLAASGGLATGLNYLLAYELPHGLLEIPLSIMAAALALRLGASLAFVPPTYSAGRHLLWAWAMYLKVFCLVIVPGLVLAGLIEVLVTPAVYQMVYGFLQI</sequence>
<feature type="transmembrane region" description="Helical" evidence="1">
    <location>
        <begin position="323"/>
        <end position="348"/>
    </location>
</feature>
<dbReference type="PANTHER" id="PTHR35337:SF1">
    <property type="entry name" value="SLR1478 PROTEIN"/>
    <property type="match status" value="1"/>
</dbReference>
<dbReference type="Pfam" id="PF12679">
    <property type="entry name" value="ABC2_membrane_2"/>
    <property type="match status" value="1"/>
</dbReference>
<organism evidence="2 3">
    <name type="scientific">Herpetosiphon gulosus</name>
    <dbReference type="NCBI Taxonomy" id="1973496"/>
    <lineage>
        <taxon>Bacteria</taxon>
        <taxon>Bacillati</taxon>
        <taxon>Chloroflexota</taxon>
        <taxon>Chloroflexia</taxon>
        <taxon>Herpetosiphonales</taxon>
        <taxon>Herpetosiphonaceae</taxon>
        <taxon>Herpetosiphon</taxon>
    </lineage>
</organism>
<feature type="transmembrane region" description="Helical" evidence="1">
    <location>
        <begin position="691"/>
        <end position="709"/>
    </location>
</feature>
<feature type="transmembrane region" description="Helical" evidence="1">
    <location>
        <begin position="412"/>
        <end position="434"/>
    </location>
</feature>
<evidence type="ECO:0000313" key="3">
    <source>
        <dbReference type="Proteomes" id="UP001428290"/>
    </source>
</evidence>
<feature type="transmembrane region" description="Helical" evidence="1">
    <location>
        <begin position="57"/>
        <end position="82"/>
    </location>
</feature>
<feature type="transmembrane region" description="Helical" evidence="1">
    <location>
        <begin position="446"/>
        <end position="467"/>
    </location>
</feature>
<feature type="transmembrane region" description="Helical" evidence="1">
    <location>
        <begin position="659"/>
        <end position="679"/>
    </location>
</feature>
<protein>
    <submittedName>
        <fullName evidence="2">Uncharacterized protein</fullName>
    </submittedName>
</protein>
<keyword evidence="1" id="KW-0472">Membrane</keyword>
<keyword evidence="1" id="KW-0812">Transmembrane</keyword>
<feature type="transmembrane region" description="Helical" evidence="1">
    <location>
        <begin position="473"/>
        <end position="493"/>
    </location>
</feature>
<feature type="transmembrane region" description="Helical" evidence="1">
    <location>
        <begin position="20"/>
        <end position="37"/>
    </location>
</feature>
<name>A0ABP9WXG6_9CHLR</name>
<feature type="transmembrane region" description="Helical" evidence="1">
    <location>
        <begin position="103"/>
        <end position="130"/>
    </location>
</feature>
<comment type="caution">
    <text evidence="2">The sequence shown here is derived from an EMBL/GenBank/DDBJ whole genome shotgun (WGS) entry which is preliminary data.</text>
</comment>
<feature type="transmembrane region" description="Helical" evidence="1">
    <location>
        <begin position="729"/>
        <end position="753"/>
    </location>
</feature>
<dbReference type="InterPro" id="IPR002798">
    <property type="entry name" value="SpoIIM-like"/>
</dbReference>
<keyword evidence="3" id="KW-1185">Reference proteome</keyword>
<accession>A0ABP9WXG6</accession>